<evidence type="ECO:0000256" key="1">
    <source>
        <dbReference type="SAM" id="Coils"/>
    </source>
</evidence>
<feature type="coiled-coil region" evidence="1">
    <location>
        <begin position="160"/>
        <end position="190"/>
    </location>
</feature>
<dbReference type="SUPFAM" id="SSF46966">
    <property type="entry name" value="Spectrin repeat"/>
    <property type="match status" value="2"/>
</dbReference>
<dbReference type="RefSeq" id="XP_018019546.1">
    <property type="nucleotide sequence ID" value="XM_018164057.2"/>
</dbReference>
<dbReference type="OrthoDB" id="6338470at2759"/>
<dbReference type="SMART" id="SM00150">
    <property type="entry name" value="SPEC"/>
    <property type="match status" value="2"/>
</dbReference>
<evidence type="ECO:0000313" key="2">
    <source>
        <dbReference type="Proteomes" id="UP000694843"/>
    </source>
</evidence>
<evidence type="ECO:0000313" key="3">
    <source>
        <dbReference type="RefSeq" id="XP_018019546.1"/>
    </source>
</evidence>
<dbReference type="GeneID" id="108676008"/>
<dbReference type="Proteomes" id="UP000694843">
    <property type="component" value="Unplaced"/>
</dbReference>
<sequence>MTFWQENYGFVKEVYDFRLAKYQEWMDNLEGIVSKVLSQNVQYTYKEFKIIQDSLTSLCRDLEKEGMKEWLDLMLEKVAIRASDEGGPSSRDKELRNAEKKKLQALIERHDKLMPPTIETQAKVEMYARCYAYGDDIKPTMKTLEEMRHLSSKEIHPHNMNMVEEQIEKAEKVINTVESSREQYEELLKRGQKLVKGENVAPFLFGLLEKLEQTWAEANEKSKARLEMLTNSAKDWETYDEMRNAINEPIEKLEKDYKNYRKFYDPVMFAKKLASKKQVWEECKKQCDEMYQTIKKCYNTIIVLAGDEKKEFLDREVAEVEEKMQIIEKCEKKLLSMSSYNDRLTDAVNRTRALQEWASPSNSKLKEICTSDTLTPEDRVKEILILQEEANQKRPLLEPLTADYKALLTDEDLEKSETAKTTLADFEETKKFVEEVCDDIEKEATSISVDDRLYADYYCIVKEAGPWVDDAEAKSKEPLTKPQTLEDALALLENLQAFDGVCLENKSKLEDAAKARASMEKPSNTENMVEKLTPRWEGVKKVSEERIGKIETLVKTWQELKSTTEDLATKMSEVPKQDEPNIEELEKVFTSMKDLFAKKKELIGAV</sequence>
<dbReference type="KEGG" id="hazt:108676008"/>
<dbReference type="OMA" id="IPIFEFI"/>
<gene>
    <name evidence="3" type="primary">LOC108676008</name>
</gene>
<dbReference type="Gene3D" id="1.20.58.60">
    <property type="match status" value="2"/>
</dbReference>
<keyword evidence="1" id="KW-0175">Coiled coil</keyword>
<keyword evidence="2" id="KW-1185">Reference proteome</keyword>
<accession>A0A8B7P3D3</accession>
<reference evidence="3" key="1">
    <citation type="submission" date="2025-08" db="UniProtKB">
        <authorList>
            <consortium name="RefSeq"/>
        </authorList>
    </citation>
    <scope>IDENTIFICATION</scope>
    <source>
        <tissue evidence="3">Whole organism</tissue>
    </source>
</reference>
<dbReference type="InterPro" id="IPR018159">
    <property type="entry name" value="Spectrin/alpha-actinin"/>
</dbReference>
<proteinExistence type="predicted"/>
<name>A0A8B7P3D3_HYAAZ</name>
<protein>
    <submittedName>
        <fullName evidence="3">Muscle-specific protein 300 kDa-like</fullName>
    </submittedName>
</protein>
<dbReference type="AlphaFoldDB" id="A0A8B7P3D3"/>
<organism evidence="2 3">
    <name type="scientific">Hyalella azteca</name>
    <name type="common">Amphipod</name>
    <dbReference type="NCBI Taxonomy" id="294128"/>
    <lineage>
        <taxon>Eukaryota</taxon>
        <taxon>Metazoa</taxon>
        <taxon>Ecdysozoa</taxon>
        <taxon>Arthropoda</taxon>
        <taxon>Crustacea</taxon>
        <taxon>Multicrustacea</taxon>
        <taxon>Malacostraca</taxon>
        <taxon>Eumalacostraca</taxon>
        <taxon>Peracarida</taxon>
        <taxon>Amphipoda</taxon>
        <taxon>Senticaudata</taxon>
        <taxon>Talitrida</taxon>
        <taxon>Talitroidea</taxon>
        <taxon>Hyalellidae</taxon>
        <taxon>Hyalella</taxon>
    </lineage>
</organism>